<name>A0A645BW85_9ZZZZ</name>
<protein>
    <recommendedName>
        <fullName evidence="3">CdaA regulatory protein CdaR</fullName>
    </recommendedName>
</protein>
<feature type="transmembrane region" description="Helical" evidence="1">
    <location>
        <begin position="12"/>
        <end position="29"/>
    </location>
</feature>
<comment type="caution">
    <text evidence="2">The sequence shown here is derived from an EMBL/GenBank/DDBJ whole genome shotgun (WGS) entry which is preliminary data.</text>
</comment>
<proteinExistence type="predicted"/>
<dbReference type="AlphaFoldDB" id="A0A645BW85"/>
<keyword evidence="1" id="KW-1133">Transmembrane helix</keyword>
<evidence type="ECO:0000313" key="2">
    <source>
        <dbReference type="EMBL" id="MPM69679.1"/>
    </source>
</evidence>
<keyword evidence="1" id="KW-0472">Membrane</keyword>
<gene>
    <name evidence="2" type="ORF">SDC9_116627</name>
</gene>
<sequence length="408" mass="44187">MKDNILDNPSALKVISLVLAILLWFYMGIQNPETEVTYRGVPVKTVMQNAQLENGVSAIGTGSESVDITLRGNKSVLSRISADDIYATIEVDASLSPGVYYLPINVTLPLEDAVITGKYPAGYDVRVDRMTTTVIPVRAEITYGIDTGTYIVDEATVKPDTMEVRGPEADISILKEAVVKLNVTEDNLMEERINLPVTLYDTTGAVADATYLETTVRSAAVYPHISVRRTLPVKVDVLNLPEGWMSSEFSYTVSPSTIEIKVPVLESSSMSEYSAGEIDIKNYHSSGMVMLPIASEYMQPGGVSEIAVSLKFGELVTGDFELDTLEYDNAPEDYPFELLSALPLEVTVRGTPEAMETYDGSKLRGIVDLSSAVPGATLDLPVRIVTGDQEVGALGIVQVTVRIGEKNG</sequence>
<dbReference type="PANTHER" id="PTHR37804">
    <property type="entry name" value="CDAA REGULATORY PROTEIN CDAR"/>
    <property type="match status" value="1"/>
</dbReference>
<reference evidence="2" key="1">
    <citation type="submission" date="2019-08" db="EMBL/GenBank/DDBJ databases">
        <authorList>
            <person name="Kucharzyk K."/>
            <person name="Murdoch R.W."/>
            <person name="Higgins S."/>
            <person name="Loffler F."/>
        </authorList>
    </citation>
    <scope>NUCLEOTIDE SEQUENCE</scope>
</reference>
<organism evidence="2">
    <name type="scientific">bioreactor metagenome</name>
    <dbReference type="NCBI Taxonomy" id="1076179"/>
    <lineage>
        <taxon>unclassified sequences</taxon>
        <taxon>metagenomes</taxon>
        <taxon>ecological metagenomes</taxon>
    </lineage>
</organism>
<dbReference type="PANTHER" id="PTHR37804:SF1">
    <property type="entry name" value="CDAA REGULATORY PROTEIN CDAR"/>
    <property type="match status" value="1"/>
</dbReference>
<evidence type="ECO:0008006" key="3">
    <source>
        <dbReference type="Google" id="ProtNLM"/>
    </source>
</evidence>
<dbReference type="EMBL" id="VSSQ01023011">
    <property type="protein sequence ID" value="MPM69679.1"/>
    <property type="molecule type" value="Genomic_DNA"/>
</dbReference>
<dbReference type="InterPro" id="IPR053154">
    <property type="entry name" value="c-di-AMP_regulator"/>
</dbReference>
<accession>A0A645BW85</accession>
<keyword evidence="1" id="KW-0812">Transmembrane</keyword>
<evidence type="ECO:0000256" key="1">
    <source>
        <dbReference type="SAM" id="Phobius"/>
    </source>
</evidence>
<dbReference type="Gene3D" id="2.170.120.30">
    <property type="match status" value="2"/>
</dbReference>